<dbReference type="AlphaFoldDB" id="A0A8J3N366"/>
<dbReference type="RefSeq" id="WP_220204804.1">
    <property type="nucleotide sequence ID" value="NZ_BNJK01000001.1"/>
</dbReference>
<keyword evidence="2" id="KW-1133">Transmembrane helix</keyword>
<protein>
    <recommendedName>
        <fullName evidence="5">VCBS repeat-containing protein</fullName>
    </recommendedName>
</protein>
<organism evidence="3 4">
    <name type="scientific">Reticulibacter mediterranei</name>
    <dbReference type="NCBI Taxonomy" id="2778369"/>
    <lineage>
        <taxon>Bacteria</taxon>
        <taxon>Bacillati</taxon>
        <taxon>Chloroflexota</taxon>
        <taxon>Ktedonobacteria</taxon>
        <taxon>Ktedonobacterales</taxon>
        <taxon>Reticulibacteraceae</taxon>
        <taxon>Reticulibacter</taxon>
    </lineage>
</organism>
<accession>A0A8J3N366</accession>
<sequence length="263" mass="28856">MGEQSQQRRRATRSTGEAEPLNLPIAQKTGKTGAGSQTDEYAFDVGMADNPRTPTSVVPYLQQRTTGPQSPPPPAVPRRQRTRDLARQTRTFEKPAPPPPPKKKAQKNVHWLLPLGVGMLAMLALWLIGSTFLAWGIQRYNDVIYGNPRTFQTDAVVGHGDSPEHPSHFIAVNLNRQAIVIEFKAGDPAKSVSYVAPVYIAGDGGDLAPITVEFKDVNDDKRTDMIIHIHLPSQDQLSVFINDGKGFRPVTSNDKIHLDGKPG</sequence>
<dbReference type="EMBL" id="BNJK01000001">
    <property type="protein sequence ID" value="GHO94043.1"/>
    <property type="molecule type" value="Genomic_DNA"/>
</dbReference>
<dbReference type="Proteomes" id="UP000597444">
    <property type="component" value="Unassembled WGS sequence"/>
</dbReference>
<evidence type="ECO:0000313" key="4">
    <source>
        <dbReference type="Proteomes" id="UP000597444"/>
    </source>
</evidence>
<reference evidence="3" key="1">
    <citation type="submission" date="2020-10" db="EMBL/GenBank/DDBJ databases">
        <title>Taxonomic study of unclassified bacteria belonging to the class Ktedonobacteria.</title>
        <authorList>
            <person name="Yabe S."/>
            <person name="Wang C.M."/>
            <person name="Zheng Y."/>
            <person name="Sakai Y."/>
            <person name="Cavaletti L."/>
            <person name="Monciardini P."/>
            <person name="Donadio S."/>
        </authorList>
    </citation>
    <scope>NUCLEOTIDE SEQUENCE</scope>
    <source>
        <strain evidence="3">ID150040</strain>
    </source>
</reference>
<name>A0A8J3N366_9CHLR</name>
<evidence type="ECO:0000256" key="2">
    <source>
        <dbReference type="SAM" id="Phobius"/>
    </source>
</evidence>
<evidence type="ECO:0000256" key="1">
    <source>
        <dbReference type="SAM" id="MobiDB-lite"/>
    </source>
</evidence>
<proteinExistence type="predicted"/>
<keyword evidence="2" id="KW-0472">Membrane</keyword>
<gene>
    <name evidence="3" type="ORF">KSF_040910</name>
</gene>
<evidence type="ECO:0008006" key="5">
    <source>
        <dbReference type="Google" id="ProtNLM"/>
    </source>
</evidence>
<evidence type="ECO:0000313" key="3">
    <source>
        <dbReference type="EMBL" id="GHO94043.1"/>
    </source>
</evidence>
<feature type="region of interest" description="Disordered" evidence="1">
    <location>
        <begin position="1"/>
        <end position="85"/>
    </location>
</feature>
<keyword evidence="2" id="KW-0812">Transmembrane</keyword>
<comment type="caution">
    <text evidence="3">The sequence shown here is derived from an EMBL/GenBank/DDBJ whole genome shotgun (WGS) entry which is preliminary data.</text>
</comment>
<keyword evidence="4" id="KW-1185">Reference proteome</keyword>
<feature type="transmembrane region" description="Helical" evidence="2">
    <location>
        <begin position="111"/>
        <end position="135"/>
    </location>
</feature>